<dbReference type="Pfam" id="PF08239">
    <property type="entry name" value="SH3_3"/>
    <property type="match status" value="1"/>
</dbReference>
<evidence type="ECO:0000259" key="1">
    <source>
        <dbReference type="PROSITE" id="PS51781"/>
    </source>
</evidence>
<protein>
    <submittedName>
        <fullName evidence="2">Non-specific serine/threonine protein kinase</fullName>
    </submittedName>
</protein>
<dbReference type="STRING" id="1499967.U27_04304"/>
<dbReference type="SUPFAM" id="SSF56436">
    <property type="entry name" value="C-type lectin-like"/>
    <property type="match status" value="1"/>
</dbReference>
<evidence type="ECO:0000313" key="3">
    <source>
        <dbReference type="Proteomes" id="UP000030661"/>
    </source>
</evidence>
<dbReference type="GO" id="GO:0004674">
    <property type="term" value="F:protein serine/threonine kinase activity"/>
    <property type="evidence" value="ECO:0007669"/>
    <property type="project" value="UniProtKB-KW"/>
</dbReference>
<dbReference type="PROSITE" id="PS51781">
    <property type="entry name" value="SH3B"/>
    <property type="match status" value="1"/>
</dbReference>
<dbReference type="GO" id="GO:0120147">
    <property type="term" value="F:formylglycine-generating oxidase activity"/>
    <property type="evidence" value="ECO:0007669"/>
    <property type="project" value="TreeGrafter"/>
</dbReference>
<dbReference type="InterPro" id="IPR005532">
    <property type="entry name" value="SUMF_dom"/>
</dbReference>
<dbReference type="InterPro" id="IPR042095">
    <property type="entry name" value="SUMF_sf"/>
</dbReference>
<evidence type="ECO:0000313" key="2">
    <source>
        <dbReference type="EMBL" id="GAK57339.1"/>
    </source>
</evidence>
<accession>A0A081BYD4</accession>
<dbReference type="Gene3D" id="3.90.1580.10">
    <property type="entry name" value="paralog of FGE (formylglycine-generating enzyme)"/>
    <property type="match status" value="1"/>
</dbReference>
<proteinExistence type="predicted"/>
<sequence length="342" mass="38057">MDRYVNSILFKVLCVIILAWMLPQTGIAEQTMLVNNTQVNLRSSPTASANNILSTVPENTLVHILARQGAWCQVRLPDGQEGWISARVLTPQPESPSGRSILLSTAQEKSTSRTLPSLDSMILIPGGTAILGSDPQEIDALARIWNVSSEMFKDEVPRKMVTIRSFYLDQYEVTNAQYKAFVEATRYPPPLHWNNRMYPEGTADHPVTYISWDDAQAYAQWAGKRLPTNEEWEVAARGMHGQIFPWGDTFAGQQVNLGNVSGGTAPVGTHPDDVSTYHVYDLGGNVMEWTMTQYQGSRDFFVLKGSSWRNDPYEARGANQTPGEAVYQLGHIGFRCAKSANQ</sequence>
<feature type="domain" description="SH3b" evidence="1">
    <location>
        <begin position="29"/>
        <end position="93"/>
    </location>
</feature>
<dbReference type="PANTHER" id="PTHR23150">
    <property type="entry name" value="SULFATASE MODIFYING FACTOR 1, 2"/>
    <property type="match status" value="1"/>
</dbReference>
<reference evidence="2" key="1">
    <citation type="journal article" date="2015" name="PeerJ">
        <title>First genomic representation of candidate bacterial phylum KSB3 points to enhanced environmental sensing as a trigger of wastewater bulking.</title>
        <authorList>
            <person name="Sekiguchi Y."/>
            <person name="Ohashi A."/>
            <person name="Parks D.H."/>
            <person name="Yamauchi T."/>
            <person name="Tyson G.W."/>
            <person name="Hugenholtz P."/>
        </authorList>
    </citation>
    <scope>NUCLEOTIDE SEQUENCE [LARGE SCALE GENOMIC DNA]</scope>
</reference>
<gene>
    <name evidence="2" type="ORF">U27_04304</name>
</gene>
<dbReference type="InterPro" id="IPR003646">
    <property type="entry name" value="SH3-like_bac-type"/>
</dbReference>
<dbReference type="InterPro" id="IPR051043">
    <property type="entry name" value="Sulfatase_Mod_Factor_Kinase"/>
</dbReference>
<dbReference type="EMBL" id="DF820465">
    <property type="protein sequence ID" value="GAK57339.1"/>
    <property type="molecule type" value="Genomic_DNA"/>
</dbReference>
<dbReference type="Gene3D" id="2.30.30.40">
    <property type="entry name" value="SH3 Domains"/>
    <property type="match status" value="1"/>
</dbReference>
<keyword evidence="2" id="KW-0418">Kinase</keyword>
<keyword evidence="3" id="KW-1185">Reference proteome</keyword>
<dbReference type="eggNOG" id="COG1262">
    <property type="taxonomic scope" value="Bacteria"/>
</dbReference>
<dbReference type="HOGENOM" id="CLU_741155_0_0_0"/>
<dbReference type="SMART" id="SM00287">
    <property type="entry name" value="SH3b"/>
    <property type="match status" value="1"/>
</dbReference>
<dbReference type="Pfam" id="PF03781">
    <property type="entry name" value="FGE-sulfatase"/>
    <property type="match status" value="1"/>
</dbReference>
<keyword evidence="2" id="KW-0808">Transferase</keyword>
<dbReference type="AlphaFoldDB" id="A0A081BYD4"/>
<organism evidence="2">
    <name type="scientific">Vecturithrix granuli</name>
    <dbReference type="NCBI Taxonomy" id="1499967"/>
    <lineage>
        <taxon>Bacteria</taxon>
        <taxon>Candidatus Moduliflexota</taxon>
        <taxon>Candidatus Vecturitrichia</taxon>
        <taxon>Candidatus Vecturitrichales</taxon>
        <taxon>Candidatus Vecturitrichaceae</taxon>
        <taxon>Candidatus Vecturithrix</taxon>
    </lineage>
</organism>
<dbReference type="InterPro" id="IPR016187">
    <property type="entry name" value="CTDL_fold"/>
</dbReference>
<dbReference type="PANTHER" id="PTHR23150:SF19">
    <property type="entry name" value="FORMYLGLYCINE-GENERATING ENZYME"/>
    <property type="match status" value="1"/>
</dbReference>
<dbReference type="Proteomes" id="UP000030661">
    <property type="component" value="Unassembled WGS sequence"/>
</dbReference>
<name>A0A081BYD4_VECG1</name>
<keyword evidence="2" id="KW-0723">Serine/threonine-protein kinase</keyword>